<gene>
    <name evidence="2" type="primary">yjbC</name>
    <name evidence="2" type="ORF">GCM10011571_29980</name>
</gene>
<evidence type="ECO:0000313" key="3">
    <source>
        <dbReference type="Proteomes" id="UP000625210"/>
    </source>
</evidence>
<organism evidence="2 3">
    <name type="scientific">Marinithermofilum abyssi</name>
    <dbReference type="NCBI Taxonomy" id="1571185"/>
    <lineage>
        <taxon>Bacteria</taxon>
        <taxon>Bacillati</taxon>
        <taxon>Bacillota</taxon>
        <taxon>Bacilli</taxon>
        <taxon>Bacillales</taxon>
        <taxon>Thermoactinomycetaceae</taxon>
        <taxon>Marinithermofilum</taxon>
    </lineage>
</organism>
<dbReference type="InterPro" id="IPR000182">
    <property type="entry name" value="GNAT_dom"/>
</dbReference>
<dbReference type="AlphaFoldDB" id="A0A8J2YDF5"/>
<keyword evidence="3" id="KW-1185">Reference proteome</keyword>
<dbReference type="Pfam" id="PF13508">
    <property type="entry name" value="Acetyltransf_7"/>
    <property type="match status" value="1"/>
</dbReference>
<evidence type="ECO:0000259" key="1">
    <source>
        <dbReference type="PROSITE" id="PS51186"/>
    </source>
</evidence>
<dbReference type="RefSeq" id="WP_188648706.1">
    <property type="nucleotide sequence ID" value="NZ_BMHQ01000012.1"/>
</dbReference>
<dbReference type="Proteomes" id="UP000625210">
    <property type="component" value="Unassembled WGS sequence"/>
</dbReference>
<protein>
    <submittedName>
        <fullName evidence="2">Putative acetyltransferase YjbC</fullName>
    </submittedName>
</protein>
<dbReference type="SUPFAM" id="SSF55729">
    <property type="entry name" value="Acyl-CoA N-acyltransferases (Nat)"/>
    <property type="match status" value="1"/>
</dbReference>
<dbReference type="EMBL" id="BMHQ01000012">
    <property type="protein sequence ID" value="GGE25856.1"/>
    <property type="molecule type" value="Genomic_DNA"/>
</dbReference>
<reference evidence="2" key="1">
    <citation type="journal article" date="2014" name="Int. J. Syst. Evol. Microbiol.">
        <title>Complete genome sequence of Corynebacterium casei LMG S-19264T (=DSM 44701T), isolated from a smear-ripened cheese.</title>
        <authorList>
            <consortium name="US DOE Joint Genome Institute (JGI-PGF)"/>
            <person name="Walter F."/>
            <person name="Albersmeier A."/>
            <person name="Kalinowski J."/>
            <person name="Ruckert C."/>
        </authorList>
    </citation>
    <scope>NUCLEOTIDE SEQUENCE</scope>
    <source>
        <strain evidence="2">CGMCC 1.15179</strain>
    </source>
</reference>
<evidence type="ECO:0000313" key="2">
    <source>
        <dbReference type="EMBL" id="GGE25856.1"/>
    </source>
</evidence>
<dbReference type="Gene3D" id="3.40.630.30">
    <property type="match status" value="1"/>
</dbReference>
<name>A0A8J2YDF5_9BACL</name>
<dbReference type="GO" id="GO:0016747">
    <property type="term" value="F:acyltransferase activity, transferring groups other than amino-acyl groups"/>
    <property type="evidence" value="ECO:0007669"/>
    <property type="project" value="InterPro"/>
</dbReference>
<comment type="caution">
    <text evidence="2">The sequence shown here is derived from an EMBL/GenBank/DDBJ whole genome shotgun (WGS) entry which is preliminary data.</text>
</comment>
<accession>A0A8J2YDF5</accession>
<dbReference type="PROSITE" id="PS51186">
    <property type="entry name" value="GNAT"/>
    <property type="match status" value="1"/>
</dbReference>
<reference evidence="2" key="2">
    <citation type="submission" date="2020-09" db="EMBL/GenBank/DDBJ databases">
        <authorList>
            <person name="Sun Q."/>
            <person name="Zhou Y."/>
        </authorList>
    </citation>
    <scope>NUCLEOTIDE SEQUENCE</scope>
    <source>
        <strain evidence="2">CGMCC 1.15179</strain>
    </source>
</reference>
<proteinExistence type="predicted"/>
<sequence length="183" mass="21892">MDWYDRLNEYFPEEEMKHPGQMRDLIEDKDAYHKKETEDYILMYGEFSSFIFVDYLLVSAHTRGKGTGTKVLRYLKQKGKPILLEVEPIDEHNEDTRKRVRFYEKNGFIKADQIVYQRETDDGDVLDMDIYYWSPENISQEEVMKKMATACEEIHNFRSKKYYGRIKADPEEVLEMKKTRAAS</sequence>
<dbReference type="InterPro" id="IPR016181">
    <property type="entry name" value="Acyl_CoA_acyltransferase"/>
</dbReference>
<feature type="domain" description="N-acetyltransferase" evidence="1">
    <location>
        <begin position="1"/>
        <end position="133"/>
    </location>
</feature>